<comment type="subcellular location">
    <subcellularLocation>
        <location evidence="2">Cell membrane</location>
    </subcellularLocation>
    <subcellularLocation>
        <location evidence="1">Endomembrane system</location>
        <topology evidence="1">Multi-pass membrane protein</topology>
    </subcellularLocation>
</comment>
<keyword evidence="8 12" id="KW-1133">Transmembrane helix</keyword>
<evidence type="ECO:0000256" key="2">
    <source>
        <dbReference type="ARBA" id="ARBA00004236"/>
    </source>
</evidence>
<keyword evidence="6" id="KW-1003">Cell membrane</keyword>
<dbReference type="OrthoDB" id="1867618at2759"/>
<dbReference type="Gene3D" id="1.50.10.150">
    <property type="entry name" value="Voltage-dependent anion channel"/>
    <property type="match status" value="1"/>
</dbReference>
<evidence type="ECO:0000256" key="12">
    <source>
        <dbReference type="SAM" id="Phobius"/>
    </source>
</evidence>
<dbReference type="Pfam" id="PF03595">
    <property type="entry name" value="SLAC1"/>
    <property type="match status" value="1"/>
</dbReference>
<dbReference type="InterPro" id="IPR038665">
    <property type="entry name" value="Voltage-dep_anion_channel_sf"/>
</dbReference>
<evidence type="ECO:0000256" key="9">
    <source>
        <dbReference type="ARBA" id="ARBA00023065"/>
    </source>
</evidence>
<feature type="transmembrane region" description="Helical" evidence="12">
    <location>
        <begin position="165"/>
        <end position="185"/>
    </location>
</feature>
<dbReference type="CDD" id="cd09323">
    <property type="entry name" value="TDT_SLAC1_like"/>
    <property type="match status" value="1"/>
</dbReference>
<dbReference type="FunFam" id="1.50.10.150:FF:000003">
    <property type="entry name" value="S-type anion channel SLAH1"/>
    <property type="match status" value="1"/>
</dbReference>
<dbReference type="PANTHER" id="PTHR31269:SF22">
    <property type="entry name" value="OS01G0247700 PROTEIN"/>
    <property type="match status" value="1"/>
</dbReference>
<evidence type="ECO:0000256" key="10">
    <source>
        <dbReference type="ARBA" id="ARBA00023136"/>
    </source>
</evidence>
<keyword evidence="14" id="KW-1185">Reference proteome</keyword>
<protein>
    <submittedName>
        <fullName evidence="13">S-type anion channel slah1</fullName>
    </submittedName>
</protein>
<dbReference type="InterPro" id="IPR030183">
    <property type="entry name" value="SLAC/SLAH"/>
</dbReference>
<evidence type="ECO:0000256" key="3">
    <source>
        <dbReference type="ARBA" id="ARBA00007808"/>
    </source>
</evidence>
<evidence type="ECO:0000256" key="8">
    <source>
        <dbReference type="ARBA" id="ARBA00022989"/>
    </source>
</evidence>
<reference evidence="13 14" key="1">
    <citation type="submission" date="2020-06" db="EMBL/GenBank/DDBJ databases">
        <title>Transcriptomic and genomic resources for Thalictrum thalictroides and T. hernandezii: Facilitating candidate gene discovery in an emerging model plant lineage.</title>
        <authorList>
            <person name="Arias T."/>
            <person name="Riano-Pachon D.M."/>
            <person name="Di Stilio V.S."/>
        </authorList>
    </citation>
    <scope>NUCLEOTIDE SEQUENCE [LARGE SCALE GENOMIC DNA]</scope>
    <source>
        <strain evidence="14">cv. WT478/WT964</strain>
        <tissue evidence="13">Leaves</tissue>
    </source>
</reference>
<evidence type="ECO:0000256" key="1">
    <source>
        <dbReference type="ARBA" id="ARBA00004127"/>
    </source>
</evidence>
<dbReference type="GO" id="GO:0005886">
    <property type="term" value="C:plasma membrane"/>
    <property type="evidence" value="ECO:0007669"/>
    <property type="project" value="UniProtKB-SubCell"/>
</dbReference>
<comment type="function">
    <text evidence="11">Slow, weak voltage-dependent S-type anion efflux channel involved in maintenance of anion homeostasis.</text>
</comment>
<evidence type="ECO:0000256" key="6">
    <source>
        <dbReference type="ARBA" id="ARBA00022475"/>
    </source>
</evidence>
<dbReference type="AlphaFoldDB" id="A0A7J6W8Q9"/>
<keyword evidence="10 12" id="KW-0472">Membrane</keyword>
<evidence type="ECO:0000256" key="11">
    <source>
        <dbReference type="ARBA" id="ARBA00054248"/>
    </source>
</evidence>
<keyword evidence="9" id="KW-0406">Ion transport</keyword>
<dbReference type="PANTHER" id="PTHR31269">
    <property type="entry name" value="S-TYPE ANION CHANNEL SLAH3"/>
    <property type="match status" value="1"/>
</dbReference>
<dbReference type="GO" id="GO:0012505">
    <property type="term" value="C:endomembrane system"/>
    <property type="evidence" value="ECO:0007669"/>
    <property type="project" value="UniProtKB-SubCell"/>
</dbReference>
<dbReference type="GO" id="GO:0008308">
    <property type="term" value="F:voltage-gated monoatomic anion channel activity"/>
    <property type="evidence" value="ECO:0007669"/>
    <property type="project" value="InterPro"/>
</dbReference>
<evidence type="ECO:0000313" key="14">
    <source>
        <dbReference type="Proteomes" id="UP000554482"/>
    </source>
</evidence>
<dbReference type="GO" id="GO:0006873">
    <property type="term" value="P:intracellular monoatomic ion homeostasis"/>
    <property type="evidence" value="ECO:0007669"/>
    <property type="project" value="InterPro"/>
</dbReference>
<feature type="transmembrane region" description="Helical" evidence="12">
    <location>
        <begin position="252"/>
        <end position="277"/>
    </location>
</feature>
<feature type="transmembrane region" description="Helical" evidence="12">
    <location>
        <begin position="71"/>
        <end position="89"/>
    </location>
</feature>
<dbReference type="Proteomes" id="UP000554482">
    <property type="component" value="Unassembled WGS sequence"/>
</dbReference>
<feature type="transmembrane region" description="Helical" evidence="12">
    <location>
        <begin position="227"/>
        <end position="246"/>
    </location>
</feature>
<accession>A0A7J6W8Q9</accession>
<evidence type="ECO:0000256" key="7">
    <source>
        <dbReference type="ARBA" id="ARBA00022692"/>
    </source>
</evidence>
<comment type="subunit">
    <text evidence="4">Homotrimer.</text>
</comment>
<evidence type="ECO:0000256" key="5">
    <source>
        <dbReference type="ARBA" id="ARBA00022448"/>
    </source>
</evidence>
<gene>
    <name evidence="13" type="ORF">FRX31_016591</name>
</gene>
<feature type="transmembrane region" description="Helical" evidence="12">
    <location>
        <begin position="197"/>
        <end position="215"/>
    </location>
</feature>
<keyword evidence="5" id="KW-0813">Transport</keyword>
<feature type="transmembrane region" description="Helical" evidence="12">
    <location>
        <begin position="6"/>
        <end position="28"/>
    </location>
</feature>
<sequence>MLPSEVFLFLWFISLLTLAILSFLYTLRCFFYFNKVKAEFLHDVGVNYLFAPWISWLLLLESSPFALTKTIYYQVLWLVFTLPVVVLDVKIYGQWFTKGKRFLSTVANPTSQLSVIGNLVGARVAAVTGLKETALFLFALGMAHYIVLFVTLYQRFSGCDNLPTMLRPVFFLFFAAPSMASLAWYSISGTFDTSSKMLFFLSLFLFTSLVSRPALFKKAMRKFNVAWWAYSFPLTVMALASAGYAQEVNSSFAHGLMLVLFALSVLVAFGLLLLTVLNTKILFRMDDRVCEF</sequence>
<organism evidence="13 14">
    <name type="scientific">Thalictrum thalictroides</name>
    <name type="common">Rue-anemone</name>
    <name type="synonym">Anemone thalictroides</name>
    <dbReference type="NCBI Taxonomy" id="46969"/>
    <lineage>
        <taxon>Eukaryota</taxon>
        <taxon>Viridiplantae</taxon>
        <taxon>Streptophyta</taxon>
        <taxon>Embryophyta</taxon>
        <taxon>Tracheophyta</taxon>
        <taxon>Spermatophyta</taxon>
        <taxon>Magnoliopsida</taxon>
        <taxon>Ranunculales</taxon>
        <taxon>Ranunculaceae</taxon>
        <taxon>Thalictroideae</taxon>
        <taxon>Thalictrum</taxon>
    </lineage>
</organism>
<keyword evidence="7 12" id="KW-0812">Transmembrane</keyword>
<evidence type="ECO:0000313" key="13">
    <source>
        <dbReference type="EMBL" id="KAF5193826.1"/>
    </source>
</evidence>
<comment type="caution">
    <text evidence="13">The sequence shown here is derived from an EMBL/GenBank/DDBJ whole genome shotgun (WGS) entry which is preliminary data.</text>
</comment>
<dbReference type="EMBL" id="JABWDY010019545">
    <property type="protein sequence ID" value="KAF5193826.1"/>
    <property type="molecule type" value="Genomic_DNA"/>
</dbReference>
<dbReference type="InterPro" id="IPR004695">
    <property type="entry name" value="SLAC1/Mae1/Ssu1/TehA"/>
</dbReference>
<comment type="similarity">
    <text evidence="3">Belongs to the SLAC1 S-type anion channel family.</text>
</comment>
<feature type="transmembrane region" description="Helical" evidence="12">
    <location>
        <begin position="110"/>
        <end position="128"/>
    </location>
</feature>
<feature type="transmembrane region" description="Helical" evidence="12">
    <location>
        <begin position="134"/>
        <end position="153"/>
    </location>
</feature>
<name>A0A7J6W8Q9_THATH</name>
<feature type="transmembrane region" description="Helical" evidence="12">
    <location>
        <begin position="40"/>
        <end position="59"/>
    </location>
</feature>
<evidence type="ECO:0000256" key="4">
    <source>
        <dbReference type="ARBA" id="ARBA00011233"/>
    </source>
</evidence>
<proteinExistence type="inferred from homology"/>